<dbReference type="EMBL" id="CP046313">
    <property type="protein sequence ID" value="QGS07205.1"/>
    <property type="molecule type" value="Genomic_DNA"/>
</dbReference>
<dbReference type="InterPro" id="IPR012292">
    <property type="entry name" value="Globin/Proto"/>
</dbReference>
<dbReference type="EMBL" id="PNGT01000001">
    <property type="protein sequence ID" value="PMC53012.1"/>
    <property type="molecule type" value="Genomic_DNA"/>
</dbReference>
<dbReference type="Pfam" id="PF01152">
    <property type="entry name" value="Bac_globin"/>
    <property type="match status" value="1"/>
</dbReference>
<dbReference type="OrthoDB" id="9790913at2"/>
<dbReference type="GO" id="GO:0019825">
    <property type="term" value="F:oxygen binding"/>
    <property type="evidence" value="ECO:0007669"/>
    <property type="project" value="InterPro"/>
</dbReference>
<keyword evidence="4" id="KW-0408">Iron</keyword>
<evidence type="ECO:0000313" key="8">
    <source>
        <dbReference type="Proteomes" id="UP000427636"/>
    </source>
</evidence>
<evidence type="ECO:0000313" key="7">
    <source>
        <dbReference type="Proteomes" id="UP000235670"/>
    </source>
</evidence>
<dbReference type="InterPro" id="IPR001486">
    <property type="entry name" value="Hemoglobin_trunc"/>
</dbReference>
<evidence type="ECO:0000256" key="4">
    <source>
        <dbReference type="ARBA" id="ARBA00023004"/>
    </source>
</evidence>
<evidence type="ECO:0000256" key="2">
    <source>
        <dbReference type="ARBA" id="ARBA00022617"/>
    </source>
</evidence>
<evidence type="ECO:0000313" key="6">
    <source>
        <dbReference type="EMBL" id="QGS07205.1"/>
    </source>
</evidence>
<evidence type="ECO:0000256" key="3">
    <source>
        <dbReference type="ARBA" id="ARBA00022723"/>
    </source>
</evidence>
<name>A0A2N6SGD6_9BACL</name>
<accession>A0A2N6SGD6</accession>
<gene>
    <name evidence="5" type="ORF">CJ218_00235</name>
    <name evidence="6" type="ORF">FOC50_02350</name>
</gene>
<keyword evidence="8" id="KW-1185">Reference proteome</keyword>
<dbReference type="GO" id="GO:0020037">
    <property type="term" value="F:heme binding"/>
    <property type="evidence" value="ECO:0007669"/>
    <property type="project" value="InterPro"/>
</dbReference>
<dbReference type="Proteomes" id="UP000427636">
    <property type="component" value="Chromosome"/>
</dbReference>
<proteinExistence type="predicted"/>
<evidence type="ECO:0000256" key="1">
    <source>
        <dbReference type="ARBA" id="ARBA00022448"/>
    </source>
</evidence>
<dbReference type="RefSeq" id="WP_006364815.1">
    <property type="nucleotide sequence ID" value="NZ_CAUTAO010000012.1"/>
</dbReference>
<dbReference type="GO" id="GO:0046872">
    <property type="term" value="F:metal ion binding"/>
    <property type="evidence" value="ECO:0007669"/>
    <property type="project" value="UniProtKB-KW"/>
</dbReference>
<dbReference type="STRING" id="84135.GCA_001052115_01793"/>
<protein>
    <submittedName>
        <fullName evidence="5">Protozoan/cyanobacterial protein, globin family</fullName>
    </submittedName>
</protein>
<dbReference type="GeneID" id="84802094"/>
<reference evidence="6 8" key="2">
    <citation type="submission" date="2019-11" db="EMBL/GenBank/DDBJ databases">
        <title>FDA dAtabase for Regulatory Grade micrObial Sequences (FDA-ARGOS): Supporting development and validation of Infectious Disease Dx tests.</title>
        <authorList>
            <person name="Turner S."/>
            <person name="Byrd R."/>
            <person name="Tallon L."/>
            <person name="Sadzewicz L."/>
            <person name="Vavikolanu K."/>
            <person name="Mehta A."/>
            <person name="Aluvathingal J."/>
            <person name="Nadendla S."/>
            <person name="Myers T."/>
            <person name="Yan Y."/>
            <person name="Sichtig H."/>
        </authorList>
    </citation>
    <scope>NUCLEOTIDE SEQUENCE [LARGE SCALE GENOMIC DNA]</scope>
    <source>
        <strain evidence="6 8">FDAARGOS_742</strain>
    </source>
</reference>
<dbReference type="Gene3D" id="1.10.490.10">
    <property type="entry name" value="Globins"/>
    <property type="match status" value="1"/>
</dbReference>
<dbReference type="InterPro" id="IPR009050">
    <property type="entry name" value="Globin-like_sf"/>
</dbReference>
<dbReference type="SUPFAM" id="SSF46458">
    <property type="entry name" value="Globin-like"/>
    <property type="match status" value="1"/>
</dbReference>
<dbReference type="AlphaFoldDB" id="A0A2N6SGD6"/>
<keyword evidence="2" id="KW-0349">Heme</keyword>
<reference evidence="5 7" key="1">
    <citation type="submission" date="2017-09" db="EMBL/GenBank/DDBJ databases">
        <title>Bacterial strain isolated from the female urinary microbiota.</title>
        <authorList>
            <person name="Thomas-White K."/>
            <person name="Kumar N."/>
            <person name="Forster S."/>
            <person name="Putonti C."/>
            <person name="Lawley T."/>
            <person name="Wolfe A.J."/>
        </authorList>
    </citation>
    <scope>NUCLEOTIDE SEQUENCE [LARGE SCALE GENOMIC DNA]</scope>
    <source>
        <strain evidence="5 7">UMB0186</strain>
    </source>
</reference>
<keyword evidence="1" id="KW-0813">Transport</keyword>
<sequence>MNLYEKIGEENIDLLVSYMYDDIIPNDDRINLLFTEGFDKIKIEQKKFFRLFLGEPGHSVFATPELRKKHLKLPISINEAKYWFEDFELALSRLDIDPAIKRFLSQKINSLATQMINTI</sequence>
<keyword evidence="3" id="KW-0479">Metal-binding</keyword>
<evidence type="ECO:0000313" key="5">
    <source>
        <dbReference type="EMBL" id="PMC53012.1"/>
    </source>
</evidence>
<dbReference type="Proteomes" id="UP000235670">
    <property type="component" value="Unassembled WGS sequence"/>
</dbReference>
<organism evidence="5 7">
    <name type="scientific">Gemella sanguinis</name>
    <dbReference type="NCBI Taxonomy" id="84135"/>
    <lineage>
        <taxon>Bacteria</taxon>
        <taxon>Bacillati</taxon>
        <taxon>Bacillota</taxon>
        <taxon>Bacilli</taxon>
        <taxon>Bacillales</taxon>
        <taxon>Gemellaceae</taxon>
        <taxon>Gemella</taxon>
    </lineage>
</organism>